<dbReference type="GO" id="GO:0010181">
    <property type="term" value="F:FMN binding"/>
    <property type="evidence" value="ECO:0007669"/>
    <property type="project" value="TreeGrafter"/>
</dbReference>
<dbReference type="Pfam" id="PF03358">
    <property type="entry name" value="FMN_red"/>
    <property type="match status" value="1"/>
</dbReference>
<dbReference type="SUPFAM" id="SSF52218">
    <property type="entry name" value="Flavoproteins"/>
    <property type="match status" value="1"/>
</dbReference>
<dbReference type="EMBL" id="JASGOQ010000001">
    <property type="protein sequence ID" value="MDV5391318.1"/>
    <property type="molecule type" value="Genomic_DNA"/>
</dbReference>
<evidence type="ECO:0000313" key="4">
    <source>
        <dbReference type="Proteomes" id="UP001187859"/>
    </source>
</evidence>
<dbReference type="Proteomes" id="UP001187859">
    <property type="component" value="Unassembled WGS sequence"/>
</dbReference>
<dbReference type="RefSeq" id="WP_037421328.1">
    <property type="nucleotide sequence ID" value="NZ_AP026732.1"/>
</dbReference>
<dbReference type="GO" id="GO:0016491">
    <property type="term" value="F:oxidoreductase activity"/>
    <property type="evidence" value="ECO:0007669"/>
    <property type="project" value="UniProtKB-KW"/>
</dbReference>
<dbReference type="Gene3D" id="3.40.50.360">
    <property type="match status" value="1"/>
</dbReference>
<sequence>MNLLIISTSQRAHSQSAKVARYIAETSFLSPHSVGYDAIHHLELCQFNLPFWDGEEDNKGEHWPEIEQRVDAADALVLITPEWGGMASPLLKNFLLMCSRQETAHKPVLLISVCSGISGAYPIVEVKMNALKNNKLVPIPDYLIIRNVENVLNATPQGTRDIDLRERVQYSLFMLHQYAQALAPIRQRHIHQPYPKQQEYCYGM</sequence>
<reference evidence="3" key="1">
    <citation type="submission" date="2023-05" db="EMBL/GenBank/DDBJ databases">
        <title>Colonisation of extended spectrum b-lactamase- and carbapenemase-producing bacteria on hospital surfaces from low- and middle-income countries.</title>
        <authorList>
            <person name="Nieto-Rosado M."/>
            <person name="Sands K."/>
            <person name="Iregbu K."/>
            <person name="Zahra R."/>
            <person name="Mazarati J.B."/>
            <person name="Mehtar S."/>
            <person name="Barnards-Group B."/>
            <person name="Walsh T.R."/>
        </authorList>
    </citation>
    <scope>NUCLEOTIDE SEQUENCE</scope>
    <source>
        <strain evidence="3">PP-E493</strain>
    </source>
</reference>
<keyword evidence="1" id="KW-0288">FMN</keyword>
<evidence type="ECO:0000259" key="2">
    <source>
        <dbReference type="Pfam" id="PF03358"/>
    </source>
</evidence>
<dbReference type="PANTHER" id="PTHR30543:SF31">
    <property type="entry name" value="NADPH-DEPENDENT AZOREDUCTASE AZR"/>
    <property type="match status" value="1"/>
</dbReference>
<organism evidence="3 4">
    <name type="scientific">Shewanella xiamenensis</name>
    <dbReference type="NCBI Taxonomy" id="332186"/>
    <lineage>
        <taxon>Bacteria</taxon>
        <taxon>Pseudomonadati</taxon>
        <taxon>Pseudomonadota</taxon>
        <taxon>Gammaproteobacteria</taxon>
        <taxon>Alteromonadales</taxon>
        <taxon>Shewanellaceae</taxon>
        <taxon>Shewanella</taxon>
    </lineage>
</organism>
<evidence type="ECO:0000256" key="1">
    <source>
        <dbReference type="ARBA" id="ARBA00022643"/>
    </source>
</evidence>
<comment type="caution">
    <text evidence="3">The sequence shown here is derived from an EMBL/GenBank/DDBJ whole genome shotgun (WGS) entry which is preliminary data.</text>
</comment>
<dbReference type="InterPro" id="IPR029039">
    <property type="entry name" value="Flavoprotein-like_sf"/>
</dbReference>
<dbReference type="PANTHER" id="PTHR30543">
    <property type="entry name" value="CHROMATE REDUCTASE"/>
    <property type="match status" value="1"/>
</dbReference>
<proteinExistence type="predicted"/>
<dbReference type="OrthoDB" id="5563352at2"/>
<accession>A0A073KLV0</accession>
<feature type="domain" description="NADPH-dependent FMN reductase-like" evidence="2">
    <location>
        <begin position="1"/>
        <end position="147"/>
    </location>
</feature>
<dbReference type="InterPro" id="IPR005025">
    <property type="entry name" value="FMN_Rdtase-like_dom"/>
</dbReference>
<dbReference type="AlphaFoldDB" id="A0A073KLV0"/>
<keyword evidence="1" id="KW-0285">Flavoprotein</keyword>
<name>A0A073KLV0_9GAMM</name>
<dbReference type="EC" id="1.-.-.-" evidence="3"/>
<protein>
    <submittedName>
        <fullName evidence="3">NAD(P)H-dependent oxidoreductase</fullName>
        <ecNumber evidence="3">1.-.-.-</ecNumber>
    </submittedName>
</protein>
<gene>
    <name evidence="3" type="ORF">QM089_13970</name>
</gene>
<dbReference type="InterPro" id="IPR050712">
    <property type="entry name" value="NAD(P)H-dep_reductase"/>
</dbReference>
<evidence type="ECO:0000313" key="3">
    <source>
        <dbReference type="EMBL" id="MDV5391318.1"/>
    </source>
</evidence>
<keyword evidence="3" id="KW-0560">Oxidoreductase</keyword>
<dbReference type="GO" id="GO:0005829">
    <property type="term" value="C:cytosol"/>
    <property type="evidence" value="ECO:0007669"/>
    <property type="project" value="TreeGrafter"/>
</dbReference>